<evidence type="ECO:0000256" key="1">
    <source>
        <dbReference type="ARBA" id="ARBA00004651"/>
    </source>
</evidence>
<evidence type="ECO:0000256" key="4">
    <source>
        <dbReference type="ARBA" id="ARBA00022475"/>
    </source>
</evidence>
<dbReference type="Pfam" id="PF07690">
    <property type="entry name" value="MFS_1"/>
    <property type="match status" value="1"/>
</dbReference>
<feature type="transmembrane region" description="Helical" evidence="8">
    <location>
        <begin position="272"/>
        <end position="294"/>
    </location>
</feature>
<protein>
    <submittedName>
        <fullName evidence="10">EmrB/QacA subfamily drug resistance transporter</fullName>
    </submittedName>
</protein>
<comment type="caution">
    <text evidence="10">The sequence shown here is derived from an EMBL/GenBank/DDBJ whole genome shotgun (WGS) entry which is preliminary data.</text>
</comment>
<feature type="domain" description="Major facilitator superfamily (MFS) profile" evidence="9">
    <location>
        <begin position="16"/>
        <end position="449"/>
    </location>
</feature>
<keyword evidence="11" id="KW-1185">Reference proteome</keyword>
<dbReference type="PROSITE" id="PS50850">
    <property type="entry name" value="MFS"/>
    <property type="match status" value="1"/>
</dbReference>
<dbReference type="EMBL" id="JADBEF010000001">
    <property type="protein sequence ID" value="MBE1561237.1"/>
    <property type="molecule type" value="Genomic_DNA"/>
</dbReference>
<evidence type="ECO:0000256" key="5">
    <source>
        <dbReference type="ARBA" id="ARBA00022692"/>
    </source>
</evidence>
<feature type="transmembrane region" description="Helical" evidence="8">
    <location>
        <begin position="12"/>
        <end position="38"/>
    </location>
</feature>
<dbReference type="CDD" id="cd17503">
    <property type="entry name" value="MFS_LmrB_MDR_like"/>
    <property type="match status" value="1"/>
</dbReference>
<evidence type="ECO:0000256" key="6">
    <source>
        <dbReference type="ARBA" id="ARBA00022989"/>
    </source>
</evidence>
<feature type="transmembrane region" description="Helical" evidence="8">
    <location>
        <begin position="169"/>
        <end position="191"/>
    </location>
</feature>
<dbReference type="InterPro" id="IPR036259">
    <property type="entry name" value="MFS_trans_sf"/>
</dbReference>
<feature type="transmembrane region" description="Helical" evidence="8">
    <location>
        <begin position="107"/>
        <end position="128"/>
    </location>
</feature>
<feature type="transmembrane region" description="Helical" evidence="8">
    <location>
        <begin position="335"/>
        <end position="355"/>
    </location>
</feature>
<dbReference type="InterPro" id="IPR020846">
    <property type="entry name" value="MFS_dom"/>
</dbReference>
<evidence type="ECO:0000313" key="10">
    <source>
        <dbReference type="EMBL" id="MBE1561237.1"/>
    </source>
</evidence>
<evidence type="ECO:0000256" key="3">
    <source>
        <dbReference type="ARBA" id="ARBA00022448"/>
    </source>
</evidence>
<dbReference type="Gene3D" id="1.20.1720.10">
    <property type="entry name" value="Multidrug resistance protein D"/>
    <property type="match status" value="1"/>
</dbReference>
<keyword evidence="3" id="KW-0813">Transport</keyword>
<dbReference type="SUPFAM" id="SSF103473">
    <property type="entry name" value="MFS general substrate transporter"/>
    <property type="match status" value="1"/>
</dbReference>
<feature type="transmembrane region" description="Helical" evidence="8">
    <location>
        <begin position="50"/>
        <end position="74"/>
    </location>
</feature>
<accession>A0ABR9KI37</accession>
<keyword evidence="4" id="KW-1003">Cell membrane</keyword>
<feature type="transmembrane region" description="Helical" evidence="8">
    <location>
        <begin position="229"/>
        <end position="251"/>
    </location>
</feature>
<keyword evidence="6 8" id="KW-1133">Transmembrane helix</keyword>
<evidence type="ECO:0000256" key="7">
    <source>
        <dbReference type="ARBA" id="ARBA00023136"/>
    </source>
</evidence>
<dbReference type="PANTHER" id="PTHR42718:SF9">
    <property type="entry name" value="MAJOR FACILITATOR SUPERFAMILY MULTIDRUG TRANSPORTER MFSC"/>
    <property type="match status" value="1"/>
</dbReference>
<keyword evidence="7 8" id="KW-0472">Membrane</keyword>
<name>A0ABR9KI37_9ACTN</name>
<evidence type="ECO:0000256" key="2">
    <source>
        <dbReference type="ARBA" id="ARBA00008537"/>
    </source>
</evidence>
<feature type="transmembrane region" description="Helical" evidence="8">
    <location>
        <begin position="203"/>
        <end position="223"/>
    </location>
</feature>
<organism evidence="10 11">
    <name type="scientific">Nonomuraea africana</name>
    <dbReference type="NCBI Taxonomy" id="46171"/>
    <lineage>
        <taxon>Bacteria</taxon>
        <taxon>Bacillati</taxon>
        <taxon>Actinomycetota</taxon>
        <taxon>Actinomycetes</taxon>
        <taxon>Streptosporangiales</taxon>
        <taxon>Streptosporangiaceae</taxon>
        <taxon>Nonomuraea</taxon>
    </lineage>
</organism>
<dbReference type="PRINTS" id="PR01036">
    <property type="entry name" value="TCRTETB"/>
</dbReference>
<feature type="transmembrane region" description="Helical" evidence="8">
    <location>
        <begin position="429"/>
        <end position="446"/>
    </location>
</feature>
<dbReference type="InterPro" id="IPR004638">
    <property type="entry name" value="EmrB-like"/>
</dbReference>
<feature type="transmembrane region" description="Helical" evidence="8">
    <location>
        <begin position="140"/>
        <end position="163"/>
    </location>
</feature>
<evidence type="ECO:0000259" key="9">
    <source>
        <dbReference type="PROSITE" id="PS50850"/>
    </source>
</evidence>
<comment type="similarity">
    <text evidence="2">Belongs to the major facilitator superfamily. EmrB family.</text>
</comment>
<dbReference type="NCBIfam" id="TIGR00711">
    <property type="entry name" value="efflux_EmrB"/>
    <property type="match status" value="1"/>
</dbReference>
<dbReference type="PANTHER" id="PTHR42718">
    <property type="entry name" value="MAJOR FACILITATOR SUPERFAMILY MULTIDRUG TRANSPORTER MFSC"/>
    <property type="match status" value="1"/>
</dbReference>
<feature type="transmembrane region" description="Helical" evidence="8">
    <location>
        <begin position="81"/>
        <end position="101"/>
    </location>
</feature>
<feature type="transmembrane region" description="Helical" evidence="8">
    <location>
        <begin position="300"/>
        <end position="323"/>
    </location>
</feature>
<dbReference type="RefSeq" id="WP_318781834.1">
    <property type="nucleotide sequence ID" value="NZ_BAAASY010000020.1"/>
</dbReference>
<evidence type="ECO:0000313" key="11">
    <source>
        <dbReference type="Proteomes" id="UP000661607"/>
    </source>
</evidence>
<dbReference type="Proteomes" id="UP000661607">
    <property type="component" value="Unassembled WGS sequence"/>
</dbReference>
<reference evidence="10 11" key="1">
    <citation type="submission" date="2020-10" db="EMBL/GenBank/DDBJ databases">
        <title>Sequencing the genomes of 1000 actinobacteria strains.</title>
        <authorList>
            <person name="Klenk H.-P."/>
        </authorList>
    </citation>
    <scope>NUCLEOTIDE SEQUENCE [LARGE SCALE GENOMIC DNA]</scope>
    <source>
        <strain evidence="10 11">DSM 43748</strain>
    </source>
</reference>
<dbReference type="Gene3D" id="1.20.1250.20">
    <property type="entry name" value="MFS general substrate transporter like domains"/>
    <property type="match status" value="1"/>
</dbReference>
<dbReference type="InterPro" id="IPR011701">
    <property type="entry name" value="MFS"/>
</dbReference>
<evidence type="ECO:0000256" key="8">
    <source>
        <dbReference type="SAM" id="Phobius"/>
    </source>
</evidence>
<comment type="subcellular location">
    <subcellularLocation>
        <location evidence="1">Cell membrane</location>
        <topology evidence="1">Multi-pass membrane protein</topology>
    </subcellularLocation>
</comment>
<feature type="transmembrane region" description="Helical" evidence="8">
    <location>
        <begin position="361"/>
        <end position="385"/>
    </location>
</feature>
<sequence length="449" mass="46221">MRADTSARADSNIVPLATTLLVGAMAALLDTTIVAVALDELGGDLAAPVTVIQWVTTSYVLAMTAVIPVVGWSVGRFGVRAMWLVALALFLLGSVLSGAAWSAGSLVGFRVLQGLGGGMILPLTQLTLARAAGPDRLGRVMGVVGLVGQLAPISGPILGGLLIDGWGWRWVFFVNVPIVVVSMVMTCRWFPRDEERSGRGLDVVGLILLPSGVVALLYALTGFETGEGIGLPPLVGAGGAALLAVFVARSLRRSGPSLLDLRLFADRSFRGGTLMMFVLGVTTWGPMFLLPLYYQQLRGLSAFDAGLALAPQSVGLGLAFLLVGRYADRMPTRPLALAGMAVAVAGTIPFAFATAGSDPVLLGAALLVRGVGFGVASLPVSIALYRTLRPAQIPDATSAGNVVQRVGAATGTALMAVLLQSGFTPALTWMLVLTAVGLAAAVALPGRPS</sequence>
<feature type="transmembrane region" description="Helical" evidence="8">
    <location>
        <begin position="406"/>
        <end position="423"/>
    </location>
</feature>
<gene>
    <name evidence="10" type="ORF">H4W81_004016</name>
</gene>
<keyword evidence="5 8" id="KW-0812">Transmembrane</keyword>
<proteinExistence type="inferred from homology"/>